<dbReference type="STRING" id="1027249.SAMN05216179_3028"/>
<evidence type="ECO:0008006" key="3">
    <source>
        <dbReference type="Google" id="ProtNLM"/>
    </source>
</evidence>
<dbReference type="InterPro" id="IPR022580">
    <property type="entry name" value="DUF2639"/>
</dbReference>
<proteinExistence type="predicted"/>
<protein>
    <recommendedName>
        <fullName evidence="3">DUF2639 domain-containing protein</fullName>
    </recommendedName>
</protein>
<dbReference type="RefSeq" id="WP_073202678.1">
    <property type="nucleotide sequence ID" value="NZ_FRCZ01000006.1"/>
</dbReference>
<organism evidence="1 2">
    <name type="scientific">Gracilibacillus kekensis</name>
    <dbReference type="NCBI Taxonomy" id="1027249"/>
    <lineage>
        <taxon>Bacteria</taxon>
        <taxon>Bacillati</taxon>
        <taxon>Bacillota</taxon>
        <taxon>Bacilli</taxon>
        <taxon>Bacillales</taxon>
        <taxon>Bacillaceae</taxon>
        <taxon>Gracilibacillus</taxon>
    </lineage>
</organism>
<dbReference type="OrthoDB" id="2738543at2"/>
<dbReference type="EMBL" id="FRCZ01000006">
    <property type="protein sequence ID" value="SHN28098.1"/>
    <property type="molecule type" value="Genomic_DNA"/>
</dbReference>
<dbReference type="Proteomes" id="UP000184184">
    <property type="component" value="Unassembled WGS sequence"/>
</dbReference>
<dbReference type="AlphaFoldDB" id="A0A1M7QBC7"/>
<keyword evidence="2" id="KW-1185">Reference proteome</keyword>
<name>A0A1M7QBC7_9BACI</name>
<dbReference type="Pfam" id="PF11121">
    <property type="entry name" value="DUF2639"/>
    <property type="match status" value="1"/>
</dbReference>
<gene>
    <name evidence="1" type="ORF">SAMN05216179_3028</name>
</gene>
<accession>A0A1M7QBC7</accession>
<evidence type="ECO:0000313" key="1">
    <source>
        <dbReference type="EMBL" id="SHN28098.1"/>
    </source>
</evidence>
<sequence length="42" mass="4943">MHVGSKGWYVEKLKEKGVRHHEGRKIEKFKAHVLANLLEETE</sequence>
<reference evidence="1 2" key="1">
    <citation type="submission" date="2016-11" db="EMBL/GenBank/DDBJ databases">
        <authorList>
            <person name="Jaros S."/>
            <person name="Januszkiewicz K."/>
            <person name="Wedrychowicz H."/>
        </authorList>
    </citation>
    <scope>NUCLEOTIDE SEQUENCE [LARGE SCALE GENOMIC DNA]</scope>
    <source>
        <strain evidence="1 2">CGMCC 1.10681</strain>
    </source>
</reference>
<evidence type="ECO:0000313" key="2">
    <source>
        <dbReference type="Proteomes" id="UP000184184"/>
    </source>
</evidence>